<dbReference type="Pfam" id="PF04397">
    <property type="entry name" value="LytTR"/>
    <property type="match status" value="1"/>
</dbReference>
<name>A0A3G1KVR2_FORW1</name>
<sequence>MRTCLICSDNLKGILTELLSARNIMIDDSSDLAIVESGYEIPKDKIAVVFDLHNMAKLVELFDKLSRIYEENISTIIGRKEDKYEVLSLKKICFFEGRGNYVFCNTGKEEYKVKEKLYELESRLPQNSFIRVGKSFIVNIVNVKEIIPWFGRRLVLKFNDSNMEIEVSKNYIKSFKEFLGM</sequence>
<dbReference type="PROSITE" id="PS50930">
    <property type="entry name" value="HTH_LYTTR"/>
    <property type="match status" value="1"/>
</dbReference>
<keyword evidence="3" id="KW-1185">Reference proteome</keyword>
<dbReference type="GO" id="GO:0003677">
    <property type="term" value="F:DNA binding"/>
    <property type="evidence" value="ECO:0007669"/>
    <property type="project" value="InterPro"/>
</dbReference>
<evidence type="ECO:0000259" key="1">
    <source>
        <dbReference type="PROSITE" id="PS50930"/>
    </source>
</evidence>
<gene>
    <name evidence="2" type="ORF">DCMF_19370</name>
</gene>
<organism evidence="2 3">
    <name type="scientific">Formimonas warabiya</name>
    <dbReference type="NCBI Taxonomy" id="1761012"/>
    <lineage>
        <taxon>Bacteria</taxon>
        <taxon>Bacillati</taxon>
        <taxon>Bacillota</taxon>
        <taxon>Clostridia</taxon>
        <taxon>Eubacteriales</taxon>
        <taxon>Peptococcaceae</taxon>
        <taxon>Candidatus Formimonas</taxon>
    </lineage>
</organism>
<dbReference type="PANTHER" id="PTHR37299:SF4">
    <property type="entry name" value="TRANSCRIPTIONAL REGULATOR"/>
    <property type="match status" value="1"/>
</dbReference>
<dbReference type="PANTHER" id="PTHR37299">
    <property type="entry name" value="TRANSCRIPTIONAL REGULATOR-RELATED"/>
    <property type="match status" value="1"/>
</dbReference>
<dbReference type="Gene3D" id="2.40.50.1020">
    <property type="entry name" value="LytTr DNA-binding domain"/>
    <property type="match status" value="1"/>
</dbReference>
<accession>A0A3G1KVR2</accession>
<dbReference type="AlphaFoldDB" id="A0A3G1KVR2"/>
<dbReference type="SMART" id="SM00850">
    <property type="entry name" value="LytTR"/>
    <property type="match status" value="1"/>
</dbReference>
<dbReference type="InterPro" id="IPR007492">
    <property type="entry name" value="LytTR_DNA-bd_dom"/>
</dbReference>
<dbReference type="GO" id="GO:0000156">
    <property type="term" value="F:phosphorelay response regulator activity"/>
    <property type="evidence" value="ECO:0007669"/>
    <property type="project" value="InterPro"/>
</dbReference>
<feature type="domain" description="HTH LytTR-type" evidence="1">
    <location>
        <begin position="76"/>
        <end position="181"/>
    </location>
</feature>
<dbReference type="EMBL" id="CP017634">
    <property type="protein sequence ID" value="ATW26623.1"/>
    <property type="molecule type" value="Genomic_DNA"/>
</dbReference>
<protein>
    <recommendedName>
        <fullName evidence="1">HTH LytTR-type domain-containing protein</fullName>
    </recommendedName>
</protein>
<evidence type="ECO:0000313" key="3">
    <source>
        <dbReference type="Proteomes" id="UP000323521"/>
    </source>
</evidence>
<reference evidence="2 3" key="1">
    <citation type="submission" date="2016-10" db="EMBL/GenBank/DDBJ databases">
        <title>Complete Genome Sequence of Peptococcaceae strain DCMF.</title>
        <authorList>
            <person name="Edwards R.J."/>
            <person name="Holland S.I."/>
            <person name="Deshpande N.P."/>
            <person name="Wong Y.K."/>
            <person name="Ertan H."/>
            <person name="Manefield M."/>
            <person name="Russell T.L."/>
            <person name="Lee M.J."/>
        </authorList>
    </citation>
    <scope>NUCLEOTIDE SEQUENCE [LARGE SCALE GENOMIC DNA]</scope>
    <source>
        <strain evidence="2 3">DCMF</strain>
    </source>
</reference>
<evidence type="ECO:0000313" key="2">
    <source>
        <dbReference type="EMBL" id="ATW26623.1"/>
    </source>
</evidence>
<proteinExistence type="predicted"/>
<dbReference type="Proteomes" id="UP000323521">
    <property type="component" value="Chromosome"/>
</dbReference>
<dbReference type="KEGG" id="fwa:DCMF_19370"/>
<dbReference type="InterPro" id="IPR046947">
    <property type="entry name" value="LytR-like"/>
</dbReference>